<feature type="region of interest" description="Disordered" evidence="1">
    <location>
        <begin position="1"/>
        <end position="28"/>
    </location>
</feature>
<name>A0A0S2W889_9FIRM</name>
<evidence type="ECO:0000313" key="2">
    <source>
        <dbReference type="EMBL" id="ALP95519.1"/>
    </source>
</evidence>
<reference evidence="2 3" key="1">
    <citation type="journal article" date="2015" name="Nat. Commun.">
        <title>Production of butyrate from lysine and the Amadori product fructoselysine by a human gut commensal.</title>
        <authorList>
            <person name="Bui T.P."/>
            <person name="Ritari J."/>
            <person name="Boeren S."/>
            <person name="de Waard P."/>
            <person name="Plugge C.M."/>
            <person name="de Vos W.M."/>
        </authorList>
    </citation>
    <scope>NUCLEOTIDE SEQUENCE [LARGE SCALE GENOMIC DNA]</scope>
    <source>
        <strain evidence="2 3">AF211</strain>
    </source>
</reference>
<dbReference type="EMBL" id="CP011307">
    <property type="protein sequence ID" value="ALP95519.1"/>
    <property type="molecule type" value="Genomic_DNA"/>
</dbReference>
<organism evidence="2 3">
    <name type="scientific">Intestinimonas butyriciproducens</name>
    <dbReference type="NCBI Taxonomy" id="1297617"/>
    <lineage>
        <taxon>Bacteria</taxon>
        <taxon>Bacillati</taxon>
        <taxon>Bacillota</taxon>
        <taxon>Clostridia</taxon>
        <taxon>Eubacteriales</taxon>
        <taxon>Intestinimonas</taxon>
    </lineage>
</organism>
<dbReference type="AlphaFoldDB" id="A0A0S2W889"/>
<dbReference type="Proteomes" id="UP000064844">
    <property type="component" value="Chromosome"/>
</dbReference>
<accession>A0A0S2W889</accession>
<protein>
    <submittedName>
        <fullName evidence="2">Uncharacterized protein</fullName>
    </submittedName>
</protein>
<dbReference type="STRING" id="1297617.IB211_03128c"/>
<dbReference type="KEGG" id="ibu:IB211_03128c"/>
<gene>
    <name evidence="2" type="ORF">IB211_03128c</name>
</gene>
<sequence>MKKSGLSAGAIRPGAQAGSFGMTAPGKRGTGRWRLTFRLPCGIIKNYECKSPEWEMWV</sequence>
<proteinExistence type="predicted"/>
<keyword evidence="3" id="KW-1185">Reference proteome</keyword>
<reference evidence="3" key="2">
    <citation type="submission" date="2015-04" db="EMBL/GenBank/DDBJ databases">
        <title>A butyrogenic pathway from the amino acid lysine in a human gut commensal.</title>
        <authorList>
            <person name="de Vos W.M."/>
            <person name="Bui N.T.P."/>
            <person name="Plugge C.M."/>
            <person name="Ritari J."/>
        </authorList>
    </citation>
    <scope>NUCLEOTIDE SEQUENCE [LARGE SCALE GENOMIC DNA]</scope>
    <source>
        <strain evidence="3">AF211</strain>
    </source>
</reference>
<evidence type="ECO:0000256" key="1">
    <source>
        <dbReference type="SAM" id="MobiDB-lite"/>
    </source>
</evidence>
<evidence type="ECO:0000313" key="3">
    <source>
        <dbReference type="Proteomes" id="UP000064844"/>
    </source>
</evidence>